<dbReference type="Proteomes" id="UP000179448">
    <property type="component" value="Unassembled WGS sequence"/>
</dbReference>
<protein>
    <submittedName>
        <fullName evidence="2">Ribose-5-phosphate isomerase</fullName>
    </submittedName>
</protein>
<dbReference type="GO" id="GO:0019316">
    <property type="term" value="P:D-allose catabolic process"/>
    <property type="evidence" value="ECO:0007669"/>
    <property type="project" value="TreeGrafter"/>
</dbReference>
<organism evidence="2 3">
    <name type="scientific">Candidatus Nomurabacteria bacterium RIFCSPLOWO2_01_FULL_36_10b</name>
    <dbReference type="NCBI Taxonomy" id="1801766"/>
    <lineage>
        <taxon>Bacteria</taxon>
        <taxon>Candidatus Nomuraibacteriota</taxon>
    </lineage>
</organism>
<proteinExistence type="inferred from homology"/>
<dbReference type="NCBIfam" id="TIGR00689">
    <property type="entry name" value="rpiB_lacA_lacB"/>
    <property type="match status" value="1"/>
</dbReference>
<evidence type="ECO:0000313" key="2">
    <source>
        <dbReference type="EMBL" id="OGI84120.1"/>
    </source>
</evidence>
<dbReference type="SUPFAM" id="SSF89623">
    <property type="entry name" value="Ribose/Galactose isomerase RpiB/AlsB"/>
    <property type="match status" value="1"/>
</dbReference>
<dbReference type="InterPro" id="IPR036569">
    <property type="entry name" value="RpiB_LacA_LacB_sf"/>
</dbReference>
<accession>A0A1F6WQJ6</accession>
<dbReference type="PANTHER" id="PTHR30345">
    <property type="entry name" value="RIBOSE-5-PHOSPHATE ISOMERASE B"/>
    <property type="match status" value="1"/>
</dbReference>
<evidence type="ECO:0000256" key="1">
    <source>
        <dbReference type="ARBA" id="ARBA00008754"/>
    </source>
</evidence>
<evidence type="ECO:0000313" key="3">
    <source>
        <dbReference type="Proteomes" id="UP000179448"/>
    </source>
</evidence>
<keyword evidence="2" id="KW-0413">Isomerase</keyword>
<dbReference type="AlphaFoldDB" id="A0A1F6WQJ6"/>
<dbReference type="GO" id="GO:0004751">
    <property type="term" value="F:ribose-5-phosphate isomerase activity"/>
    <property type="evidence" value="ECO:0007669"/>
    <property type="project" value="TreeGrafter"/>
</dbReference>
<comment type="similarity">
    <text evidence="1">Belongs to the LacAB/RpiB family.</text>
</comment>
<dbReference type="InterPro" id="IPR003500">
    <property type="entry name" value="RpiB_LacA_LacB"/>
</dbReference>
<dbReference type="PIRSF" id="PIRSF005384">
    <property type="entry name" value="RpiB_LacA_B"/>
    <property type="match status" value="1"/>
</dbReference>
<dbReference type="STRING" id="1801766.A2997_01325"/>
<sequence>MNIYIASDHAGYEMKEMLKVFLQKRGYEVTDIGPMSYNPQDDYPNTIGPLAKAVSNHASSGEGDVMGIILGYSGQGEAIVANRMKGVRAGVYAGGSRESIQLMREHNDANVLSLGAHFLSHDDAQQAVLLFLDTPFSGEERHVRRIAELDV</sequence>
<comment type="caution">
    <text evidence="2">The sequence shown here is derived from an EMBL/GenBank/DDBJ whole genome shotgun (WGS) entry which is preliminary data.</text>
</comment>
<dbReference type="Gene3D" id="3.40.1400.10">
    <property type="entry name" value="Sugar-phosphate isomerase, RpiB/LacA/LacB"/>
    <property type="match status" value="1"/>
</dbReference>
<dbReference type="EMBL" id="MFUQ01000003">
    <property type="protein sequence ID" value="OGI84120.1"/>
    <property type="molecule type" value="Genomic_DNA"/>
</dbReference>
<name>A0A1F6WQJ6_9BACT</name>
<gene>
    <name evidence="2" type="ORF">A2997_01325</name>
</gene>
<dbReference type="PANTHER" id="PTHR30345:SF0">
    <property type="entry name" value="DNA DAMAGE-REPAIR_TOLERATION PROTEIN DRT102"/>
    <property type="match status" value="1"/>
</dbReference>
<reference evidence="2 3" key="1">
    <citation type="journal article" date="2016" name="Nat. Commun.">
        <title>Thousands of microbial genomes shed light on interconnected biogeochemical processes in an aquifer system.</title>
        <authorList>
            <person name="Anantharaman K."/>
            <person name="Brown C.T."/>
            <person name="Hug L.A."/>
            <person name="Sharon I."/>
            <person name="Castelle C.J."/>
            <person name="Probst A.J."/>
            <person name="Thomas B.C."/>
            <person name="Singh A."/>
            <person name="Wilkins M.J."/>
            <person name="Karaoz U."/>
            <person name="Brodie E.L."/>
            <person name="Williams K.H."/>
            <person name="Hubbard S.S."/>
            <person name="Banfield J.F."/>
        </authorList>
    </citation>
    <scope>NUCLEOTIDE SEQUENCE [LARGE SCALE GENOMIC DNA]</scope>
</reference>
<dbReference type="GO" id="GO:0009052">
    <property type="term" value="P:pentose-phosphate shunt, non-oxidative branch"/>
    <property type="evidence" value="ECO:0007669"/>
    <property type="project" value="TreeGrafter"/>
</dbReference>
<dbReference type="Pfam" id="PF02502">
    <property type="entry name" value="LacAB_rpiB"/>
    <property type="match status" value="1"/>
</dbReference>